<organism evidence="2 3">
    <name type="scientific">Chaetomium strumarium</name>
    <dbReference type="NCBI Taxonomy" id="1170767"/>
    <lineage>
        <taxon>Eukaryota</taxon>
        <taxon>Fungi</taxon>
        <taxon>Dikarya</taxon>
        <taxon>Ascomycota</taxon>
        <taxon>Pezizomycotina</taxon>
        <taxon>Sordariomycetes</taxon>
        <taxon>Sordariomycetidae</taxon>
        <taxon>Sordariales</taxon>
        <taxon>Chaetomiaceae</taxon>
        <taxon>Chaetomium</taxon>
    </lineage>
</organism>
<evidence type="ECO:0000256" key="1">
    <source>
        <dbReference type="SAM" id="MobiDB-lite"/>
    </source>
</evidence>
<reference evidence="2" key="2">
    <citation type="submission" date="2023-06" db="EMBL/GenBank/DDBJ databases">
        <authorList>
            <consortium name="Lawrence Berkeley National Laboratory"/>
            <person name="Mondo S.J."/>
            <person name="Hensen N."/>
            <person name="Bonometti L."/>
            <person name="Westerberg I."/>
            <person name="Brannstrom I.O."/>
            <person name="Guillou S."/>
            <person name="Cros-Aarteil S."/>
            <person name="Calhoun S."/>
            <person name="Haridas S."/>
            <person name="Kuo A."/>
            <person name="Pangilinan J."/>
            <person name="Riley R."/>
            <person name="Labutti K."/>
            <person name="Andreopoulos B."/>
            <person name="Lipzen A."/>
            <person name="Chen C."/>
            <person name="Yanf M."/>
            <person name="Daum C."/>
            <person name="Ng V."/>
            <person name="Clum A."/>
            <person name="Steindorff A."/>
            <person name="Ohm R."/>
            <person name="Martin F."/>
            <person name="Silar P."/>
            <person name="Natvig D."/>
            <person name="Lalanne C."/>
            <person name="Gautier V."/>
            <person name="Ament-Velasquez S.L."/>
            <person name="Kruys A."/>
            <person name="Hutchinson M.I."/>
            <person name="Powell A.J."/>
            <person name="Barry K."/>
            <person name="Miller A.N."/>
            <person name="Grigoriev I.V."/>
            <person name="Debuchy R."/>
            <person name="Gladieux P."/>
            <person name="Thoren M.H."/>
            <person name="Johannesson H."/>
        </authorList>
    </citation>
    <scope>NUCLEOTIDE SEQUENCE</scope>
    <source>
        <strain evidence="2">CBS 333.67</strain>
    </source>
</reference>
<dbReference type="Proteomes" id="UP001273166">
    <property type="component" value="Unassembled WGS sequence"/>
</dbReference>
<dbReference type="EMBL" id="JAUDZG010000002">
    <property type="protein sequence ID" value="KAK3308800.1"/>
    <property type="molecule type" value="Genomic_DNA"/>
</dbReference>
<gene>
    <name evidence="2" type="ORF">B0T15DRAFT_118935</name>
</gene>
<protein>
    <submittedName>
        <fullName evidence="2">Uncharacterized protein</fullName>
    </submittedName>
</protein>
<reference evidence="2" key="1">
    <citation type="journal article" date="2023" name="Mol. Phylogenet. Evol.">
        <title>Genome-scale phylogeny and comparative genomics of the fungal order Sordariales.</title>
        <authorList>
            <person name="Hensen N."/>
            <person name="Bonometti L."/>
            <person name="Westerberg I."/>
            <person name="Brannstrom I.O."/>
            <person name="Guillou S."/>
            <person name="Cros-Aarteil S."/>
            <person name="Calhoun S."/>
            <person name="Haridas S."/>
            <person name="Kuo A."/>
            <person name="Mondo S."/>
            <person name="Pangilinan J."/>
            <person name="Riley R."/>
            <person name="LaButti K."/>
            <person name="Andreopoulos B."/>
            <person name="Lipzen A."/>
            <person name="Chen C."/>
            <person name="Yan M."/>
            <person name="Daum C."/>
            <person name="Ng V."/>
            <person name="Clum A."/>
            <person name="Steindorff A."/>
            <person name="Ohm R.A."/>
            <person name="Martin F."/>
            <person name="Silar P."/>
            <person name="Natvig D.O."/>
            <person name="Lalanne C."/>
            <person name="Gautier V."/>
            <person name="Ament-Velasquez S.L."/>
            <person name="Kruys A."/>
            <person name="Hutchinson M.I."/>
            <person name="Powell A.J."/>
            <person name="Barry K."/>
            <person name="Miller A.N."/>
            <person name="Grigoriev I.V."/>
            <person name="Debuchy R."/>
            <person name="Gladieux P."/>
            <person name="Hiltunen Thoren M."/>
            <person name="Johannesson H."/>
        </authorList>
    </citation>
    <scope>NUCLEOTIDE SEQUENCE</scope>
    <source>
        <strain evidence="2">CBS 333.67</strain>
    </source>
</reference>
<feature type="compositionally biased region" description="Low complexity" evidence="1">
    <location>
        <begin position="320"/>
        <end position="341"/>
    </location>
</feature>
<dbReference type="GeneID" id="87880430"/>
<keyword evidence="3" id="KW-1185">Reference proteome</keyword>
<name>A0AAJ0GZU9_9PEZI</name>
<feature type="region of interest" description="Disordered" evidence="1">
    <location>
        <begin position="292"/>
        <end position="351"/>
    </location>
</feature>
<accession>A0AAJ0GZU9</accession>
<evidence type="ECO:0000313" key="2">
    <source>
        <dbReference type="EMBL" id="KAK3308800.1"/>
    </source>
</evidence>
<feature type="region of interest" description="Disordered" evidence="1">
    <location>
        <begin position="368"/>
        <end position="392"/>
    </location>
</feature>
<dbReference type="RefSeq" id="XP_062724580.1">
    <property type="nucleotide sequence ID" value="XM_062861601.1"/>
</dbReference>
<comment type="caution">
    <text evidence="2">The sequence shown here is derived from an EMBL/GenBank/DDBJ whole genome shotgun (WGS) entry which is preliminary data.</text>
</comment>
<feature type="region of interest" description="Disordered" evidence="1">
    <location>
        <begin position="11"/>
        <end position="41"/>
    </location>
</feature>
<evidence type="ECO:0000313" key="3">
    <source>
        <dbReference type="Proteomes" id="UP001273166"/>
    </source>
</evidence>
<proteinExistence type="predicted"/>
<feature type="compositionally biased region" description="Polar residues" evidence="1">
    <location>
        <begin position="307"/>
        <end position="319"/>
    </location>
</feature>
<dbReference type="AlphaFoldDB" id="A0AAJ0GZU9"/>
<sequence>MGRLGPLTSLALGRSPYDDVVPGNGPEDPRGPQQQYDERGRLINPESKRINRDIIRSHNEVMMVIGVAEPENGIAEARAEAARKHHQYEDRIGRRLLRAGGVLETVAVWGVNGMRQRILLYKPYSQTTFYGMFQLAWSQHSPASDLLAGLPSFVASTIVDQLAAQGVSRDSMLRYAILYIRMHLSIFTFFQRSRIFPVSQLLPSWRFFVPGTSVSPIPVPPIPTSFRPQGLLQWVGAFALGVVPFVAYYQYQSMYSAFIMSFRTVIYHFLPRPSNVNKFRVLRESAPIPLGVDTLPTDIRNDESPGTLDSESVANGSFRRQSTFSHRGSSSSQSGPRPGQPDNFASDEEEEEVMGSTLISFDVEASDATPDRNSAATNSNADATTTPSAAGVWSAELRPNLLDSSGGRPAGSGGQQEPVYRETALTRLPAVLAAEMLAIIPARLLLAPFASLVWTKLARSYMARQGLSLDGMWSGAGLWWGMHSGRGLVNLLGLELLFAVMQGEAWALVMFVAEMYRYTEDEWNEREGLGQAAAEEEEVRG</sequence>
<feature type="compositionally biased region" description="Low complexity" evidence="1">
    <location>
        <begin position="373"/>
        <end position="390"/>
    </location>
</feature>